<dbReference type="OrthoDB" id="541052at2759"/>
<evidence type="ECO:0000259" key="3">
    <source>
        <dbReference type="SMART" id="SM00672"/>
    </source>
</evidence>
<sequence length="574" mass="65791">MVDVLWIKTMRIDMRATHAVLKILFEAYLKHVRQEIDGLIRSAEMKMADMLSRQTHTFEAAVDAYRSRRNQDPSKGFRQWYDLARNTSTIVIEDMWDPIYEDLEVYAQATFPAGRSRASALRDAADYISVPNICPQVKGFFLRKVKSEFKDAAMFVDSNCEADNRPCLEVQAMLNRVAQFLPSMSIPVNDHASPRVIVPHGDRSTTAKQQERYAEPFYHDETTFPVLFNRAQLAIDACSPTSPLGNLSLSSGSHNMFEGSYGAIQPKTPSLVSNGASWRDVCHQPWLLDIHGALIRPNALSTSQRLLPLFSSAKLSGVEVALRFPDTIYWSRDPDYNVNATDVITESFDMKQQWLKKLPVAYWRGTNTGGGHDRDNWHRFHRHRFVASTNATWLRTVQSQPRKDWTRLSYTVTDRIISLAEEHTDVGFTSIVCRDDGYQSSNKNCSYLGSHFVEASYMPLSEILSRYRFLYDVDGNSYSGRFYALLSSNSVVLKATVFQEWHDARLLPWLHFIPISNHFGQDLWDVLEYFLKNEELGAKIAGGARRWADMVLRPVDLEIYLLRLLLEWARFIGI</sequence>
<dbReference type="RefSeq" id="XP_007686898.1">
    <property type="nucleotide sequence ID" value="XM_007688708.1"/>
</dbReference>
<gene>
    <name evidence="4" type="ORF">COCMIDRAFT_35817</name>
</gene>
<dbReference type="Pfam" id="PF05686">
    <property type="entry name" value="Glyco_transf_90"/>
    <property type="match status" value="1"/>
</dbReference>
<keyword evidence="5" id="KW-1185">Reference proteome</keyword>
<comment type="similarity">
    <text evidence="1">Belongs to the glycosyltransferase 90 family.</text>
</comment>
<feature type="domain" description="Glycosyl transferase CAP10" evidence="3">
    <location>
        <begin position="298"/>
        <end position="568"/>
    </location>
</feature>
<dbReference type="Proteomes" id="UP000054032">
    <property type="component" value="Unassembled WGS sequence"/>
</dbReference>
<dbReference type="PANTHER" id="PTHR12203:SF35">
    <property type="entry name" value="PROTEIN O-GLUCOSYLTRANSFERASE 1"/>
    <property type="match status" value="1"/>
</dbReference>
<keyword evidence="2 4" id="KW-0808">Transferase</keyword>
<dbReference type="GeneID" id="19122877"/>
<protein>
    <submittedName>
        <fullName evidence="4">Glycosyltransferase family 90 protein</fullName>
    </submittedName>
</protein>
<accession>W6ZGF5</accession>
<dbReference type="InterPro" id="IPR051091">
    <property type="entry name" value="O-Glucosyltr/Glycosyltrsf_90"/>
</dbReference>
<name>W6ZGF5_COCMI</name>
<proteinExistence type="inferred from homology"/>
<evidence type="ECO:0000256" key="2">
    <source>
        <dbReference type="ARBA" id="ARBA00022679"/>
    </source>
</evidence>
<reference evidence="4 5" key="1">
    <citation type="journal article" date="2013" name="PLoS Genet.">
        <title>Comparative genome structure, secondary metabolite, and effector coding capacity across Cochliobolus pathogens.</title>
        <authorList>
            <person name="Condon B.J."/>
            <person name="Leng Y."/>
            <person name="Wu D."/>
            <person name="Bushley K.E."/>
            <person name="Ohm R.A."/>
            <person name="Otillar R."/>
            <person name="Martin J."/>
            <person name="Schackwitz W."/>
            <person name="Grimwood J."/>
            <person name="MohdZainudin N."/>
            <person name="Xue C."/>
            <person name="Wang R."/>
            <person name="Manning V.A."/>
            <person name="Dhillon B."/>
            <person name="Tu Z.J."/>
            <person name="Steffenson B.J."/>
            <person name="Salamov A."/>
            <person name="Sun H."/>
            <person name="Lowry S."/>
            <person name="LaButti K."/>
            <person name="Han J."/>
            <person name="Copeland A."/>
            <person name="Lindquist E."/>
            <person name="Barry K."/>
            <person name="Schmutz J."/>
            <person name="Baker S.E."/>
            <person name="Ciuffetti L.M."/>
            <person name="Grigoriev I.V."/>
            <person name="Zhong S."/>
            <person name="Turgeon B.G."/>
        </authorList>
    </citation>
    <scope>NUCLEOTIDE SEQUENCE [LARGE SCALE GENOMIC DNA]</scope>
    <source>
        <strain evidence="4 5">ATCC 44560</strain>
    </source>
</reference>
<dbReference type="SMART" id="SM00672">
    <property type="entry name" value="CAP10"/>
    <property type="match status" value="1"/>
</dbReference>
<dbReference type="STRING" id="930090.W6ZGF5"/>
<evidence type="ECO:0000313" key="5">
    <source>
        <dbReference type="Proteomes" id="UP000054032"/>
    </source>
</evidence>
<evidence type="ECO:0000256" key="1">
    <source>
        <dbReference type="ARBA" id="ARBA00010118"/>
    </source>
</evidence>
<dbReference type="PANTHER" id="PTHR12203">
    <property type="entry name" value="KDEL LYS-ASP-GLU-LEU CONTAINING - RELATED"/>
    <property type="match status" value="1"/>
</dbReference>
<dbReference type="HOGENOM" id="CLU_005027_4_2_1"/>
<dbReference type="KEGG" id="bor:COCMIDRAFT_35817"/>
<organism evidence="4 5">
    <name type="scientific">Bipolaris oryzae ATCC 44560</name>
    <dbReference type="NCBI Taxonomy" id="930090"/>
    <lineage>
        <taxon>Eukaryota</taxon>
        <taxon>Fungi</taxon>
        <taxon>Dikarya</taxon>
        <taxon>Ascomycota</taxon>
        <taxon>Pezizomycotina</taxon>
        <taxon>Dothideomycetes</taxon>
        <taxon>Pleosporomycetidae</taxon>
        <taxon>Pleosporales</taxon>
        <taxon>Pleosporineae</taxon>
        <taxon>Pleosporaceae</taxon>
        <taxon>Bipolaris</taxon>
    </lineage>
</organism>
<dbReference type="GO" id="GO:0016740">
    <property type="term" value="F:transferase activity"/>
    <property type="evidence" value="ECO:0007669"/>
    <property type="project" value="UniProtKB-KW"/>
</dbReference>
<dbReference type="InterPro" id="IPR006598">
    <property type="entry name" value="CAP10"/>
</dbReference>
<dbReference type="AlphaFoldDB" id="W6ZGF5"/>
<dbReference type="EMBL" id="KI963964">
    <property type="protein sequence ID" value="EUC46589.1"/>
    <property type="molecule type" value="Genomic_DNA"/>
</dbReference>
<evidence type="ECO:0000313" key="4">
    <source>
        <dbReference type="EMBL" id="EUC46589.1"/>
    </source>
</evidence>